<evidence type="ECO:0000313" key="3">
    <source>
        <dbReference type="Proteomes" id="UP001548713"/>
    </source>
</evidence>
<dbReference type="EMBL" id="JBEWLY010000027">
    <property type="protein sequence ID" value="MET1757063.1"/>
    <property type="molecule type" value="Genomic_DNA"/>
</dbReference>
<feature type="domain" description="GP-PDE" evidence="1">
    <location>
        <begin position="27"/>
        <end position="265"/>
    </location>
</feature>
<dbReference type="Gene3D" id="3.20.20.190">
    <property type="entry name" value="Phosphatidylinositol (PI) phosphodiesterase"/>
    <property type="match status" value="1"/>
</dbReference>
<dbReference type="Pfam" id="PF03009">
    <property type="entry name" value="GDPD"/>
    <property type="match status" value="1"/>
</dbReference>
<proteinExistence type="predicted"/>
<organism evidence="2 3">
    <name type="scientific">Novosphingobium kalidii</name>
    <dbReference type="NCBI Taxonomy" id="3230299"/>
    <lineage>
        <taxon>Bacteria</taxon>
        <taxon>Pseudomonadati</taxon>
        <taxon>Pseudomonadota</taxon>
        <taxon>Alphaproteobacteria</taxon>
        <taxon>Sphingomonadales</taxon>
        <taxon>Sphingomonadaceae</taxon>
        <taxon>Novosphingobium</taxon>
    </lineage>
</organism>
<evidence type="ECO:0000313" key="2">
    <source>
        <dbReference type="EMBL" id="MET1757063.1"/>
    </source>
</evidence>
<protein>
    <submittedName>
        <fullName evidence="2">Glycerophosphodiester phosphodiesterase family protein</fullName>
    </submittedName>
</protein>
<dbReference type="InterPro" id="IPR017946">
    <property type="entry name" value="PLC-like_Pdiesterase_TIM-brl"/>
</dbReference>
<name>A0ABV2D5I0_9SPHN</name>
<gene>
    <name evidence="2" type="ORF">ABVV53_16605</name>
</gene>
<dbReference type="RefSeq" id="WP_353985548.1">
    <property type="nucleotide sequence ID" value="NZ_JBEWLY010000027.1"/>
</dbReference>
<keyword evidence="3" id="KW-1185">Reference proteome</keyword>
<accession>A0ABV2D5I0</accession>
<dbReference type="PANTHER" id="PTHR46211">
    <property type="entry name" value="GLYCEROPHOSPHORYL DIESTER PHOSPHODIESTERASE"/>
    <property type="match status" value="1"/>
</dbReference>
<reference evidence="2 3" key="1">
    <citation type="submission" date="2024-07" db="EMBL/GenBank/DDBJ databases">
        <title>Novosphingobium kalidii RD2P27.</title>
        <authorList>
            <person name="Sun J.-Q."/>
        </authorList>
    </citation>
    <scope>NUCLEOTIDE SEQUENCE [LARGE SCALE GENOMIC DNA]</scope>
    <source>
        <strain evidence="2 3">RD2P27</strain>
    </source>
</reference>
<dbReference type="PROSITE" id="PS51704">
    <property type="entry name" value="GP_PDE"/>
    <property type="match status" value="1"/>
</dbReference>
<comment type="caution">
    <text evidence="2">The sequence shown here is derived from an EMBL/GenBank/DDBJ whole genome shotgun (WGS) entry which is preliminary data.</text>
</comment>
<dbReference type="Proteomes" id="UP001548713">
    <property type="component" value="Unassembled WGS sequence"/>
</dbReference>
<sequence length="265" mass="29089">MRLSLFALLDQWRAPAPDPRKVAWIGKQDYAHRGLHRAGVLENSLGAFEAAIGRGLGIECDIQRSSDGQAMVFHDSELERLTERIGSIVRFSAAQLGQISLRGGCGTIPTLREVLALIAGRVPLLIEIKTRREQGVAPLCLAVRRVLEGYTGCHAVMSFDPRVARWFFLHSPHTVRGLVLSENGRRGGAGMLRRRGALWHARPDFLAYDIRDLPSRFAAGQRNRGLPITTWTVRSAEERERAVKNADAAIAEAEGVAGVANETGL</sequence>
<dbReference type="PANTHER" id="PTHR46211:SF1">
    <property type="entry name" value="GLYCEROPHOSPHODIESTER PHOSPHODIESTERASE, CYTOPLASMIC"/>
    <property type="match status" value="1"/>
</dbReference>
<dbReference type="InterPro" id="IPR030395">
    <property type="entry name" value="GP_PDE_dom"/>
</dbReference>
<dbReference type="SUPFAM" id="SSF51695">
    <property type="entry name" value="PLC-like phosphodiesterases"/>
    <property type="match status" value="1"/>
</dbReference>
<evidence type="ECO:0000259" key="1">
    <source>
        <dbReference type="PROSITE" id="PS51704"/>
    </source>
</evidence>